<protein>
    <recommendedName>
        <fullName evidence="2">ABC transporter domain-containing protein</fullName>
    </recommendedName>
</protein>
<reference evidence="1" key="1">
    <citation type="journal article" date="2015" name="Nature">
        <title>Complex archaea that bridge the gap between prokaryotes and eukaryotes.</title>
        <authorList>
            <person name="Spang A."/>
            <person name="Saw J.H."/>
            <person name="Jorgensen S.L."/>
            <person name="Zaremba-Niedzwiedzka K."/>
            <person name="Martijn J."/>
            <person name="Lind A.E."/>
            <person name="van Eijk R."/>
            <person name="Schleper C."/>
            <person name="Guy L."/>
            <person name="Ettema T.J."/>
        </authorList>
    </citation>
    <scope>NUCLEOTIDE SEQUENCE</scope>
</reference>
<dbReference type="InterPro" id="IPR027417">
    <property type="entry name" value="P-loop_NTPase"/>
</dbReference>
<dbReference type="EMBL" id="LAZR01035734">
    <property type="protein sequence ID" value="KKL26719.1"/>
    <property type="molecule type" value="Genomic_DNA"/>
</dbReference>
<evidence type="ECO:0000313" key="1">
    <source>
        <dbReference type="EMBL" id="KKL26719.1"/>
    </source>
</evidence>
<proteinExistence type="predicted"/>
<name>A0A0F9BXW7_9ZZZZ</name>
<dbReference type="AlphaFoldDB" id="A0A0F9BXW7"/>
<feature type="non-terminal residue" evidence="1">
    <location>
        <position position="1"/>
    </location>
</feature>
<accession>A0A0F9BXW7</accession>
<evidence type="ECO:0008006" key="2">
    <source>
        <dbReference type="Google" id="ProtNLM"/>
    </source>
</evidence>
<dbReference type="SUPFAM" id="SSF52540">
    <property type="entry name" value="P-loop containing nucleoside triphosphate hydrolases"/>
    <property type="match status" value="1"/>
</dbReference>
<organism evidence="1">
    <name type="scientific">marine sediment metagenome</name>
    <dbReference type="NCBI Taxonomy" id="412755"/>
    <lineage>
        <taxon>unclassified sequences</taxon>
        <taxon>metagenomes</taxon>
        <taxon>ecological metagenomes</taxon>
    </lineage>
</organism>
<sequence>RKHKQLSDGQKYRYAIAKMLATGSDVWFIDEFCATLDREMAKVIAFSIQKTARLLGKTIIVATTHSDIEHDLNASLTIKKNFGEGVTVTRNKWEKRPCSLMNEITFRISTFEEYQKSKYYLPEDVLTFLEKYLNTTIRDKNKFYLRDENSDKESE</sequence>
<dbReference type="CDD" id="cd00267">
    <property type="entry name" value="ABC_ATPase"/>
    <property type="match status" value="1"/>
</dbReference>
<comment type="caution">
    <text evidence="1">The sequence shown here is derived from an EMBL/GenBank/DDBJ whole genome shotgun (WGS) entry which is preliminary data.</text>
</comment>
<dbReference type="Gene3D" id="3.40.50.300">
    <property type="entry name" value="P-loop containing nucleotide triphosphate hydrolases"/>
    <property type="match status" value="1"/>
</dbReference>
<gene>
    <name evidence="1" type="ORF">LCGC14_2392460</name>
</gene>